<dbReference type="Proteomes" id="UP000478052">
    <property type="component" value="Unassembled WGS sequence"/>
</dbReference>
<dbReference type="EMBL" id="VUJU01000388">
    <property type="protein sequence ID" value="KAF0770774.1"/>
    <property type="molecule type" value="Genomic_DNA"/>
</dbReference>
<evidence type="ECO:0000313" key="1">
    <source>
        <dbReference type="EMBL" id="KAF0770774.1"/>
    </source>
</evidence>
<accession>A0A6G0ZI53</accession>
<reference evidence="1 2" key="1">
    <citation type="submission" date="2019-08" db="EMBL/GenBank/DDBJ databases">
        <title>Whole genome of Aphis craccivora.</title>
        <authorList>
            <person name="Voronova N.V."/>
            <person name="Shulinski R.S."/>
            <person name="Bandarenka Y.V."/>
            <person name="Zhorov D.G."/>
            <person name="Warner D."/>
        </authorList>
    </citation>
    <scope>NUCLEOTIDE SEQUENCE [LARGE SCALE GENOMIC DNA]</scope>
    <source>
        <strain evidence="1">180601</strain>
        <tissue evidence="1">Whole Body</tissue>
    </source>
</reference>
<gene>
    <name evidence="1" type="ORF">FWK35_00003153</name>
</gene>
<keyword evidence="2" id="KW-1185">Reference proteome</keyword>
<dbReference type="AlphaFoldDB" id="A0A6G0ZI53"/>
<organism evidence="1 2">
    <name type="scientific">Aphis craccivora</name>
    <name type="common">Cowpea aphid</name>
    <dbReference type="NCBI Taxonomy" id="307492"/>
    <lineage>
        <taxon>Eukaryota</taxon>
        <taxon>Metazoa</taxon>
        <taxon>Ecdysozoa</taxon>
        <taxon>Arthropoda</taxon>
        <taxon>Hexapoda</taxon>
        <taxon>Insecta</taxon>
        <taxon>Pterygota</taxon>
        <taxon>Neoptera</taxon>
        <taxon>Paraneoptera</taxon>
        <taxon>Hemiptera</taxon>
        <taxon>Sternorrhyncha</taxon>
        <taxon>Aphidomorpha</taxon>
        <taxon>Aphidoidea</taxon>
        <taxon>Aphididae</taxon>
        <taxon>Aphidini</taxon>
        <taxon>Aphis</taxon>
        <taxon>Aphis</taxon>
    </lineage>
</organism>
<evidence type="ECO:0000313" key="2">
    <source>
        <dbReference type="Proteomes" id="UP000478052"/>
    </source>
</evidence>
<sequence length="68" mass="8083">MLDDIIRGIDECFSQETLNLIESMGKMLKPQTCDAEIKILSESFNLNTEIKLIFKYTRNRIYLRFIQH</sequence>
<proteinExistence type="predicted"/>
<protein>
    <submittedName>
        <fullName evidence="1">Zinc finger MYM-type protein 1-like</fullName>
    </submittedName>
</protein>
<name>A0A6G0ZI53_APHCR</name>
<comment type="caution">
    <text evidence="1">The sequence shown here is derived from an EMBL/GenBank/DDBJ whole genome shotgun (WGS) entry which is preliminary data.</text>
</comment>